<organism evidence="2 3">
    <name type="scientific">Burkholderia ubonensis</name>
    <dbReference type="NCBI Taxonomy" id="101571"/>
    <lineage>
        <taxon>Bacteria</taxon>
        <taxon>Pseudomonadati</taxon>
        <taxon>Pseudomonadota</taxon>
        <taxon>Betaproteobacteria</taxon>
        <taxon>Burkholderiales</taxon>
        <taxon>Burkholderiaceae</taxon>
        <taxon>Burkholderia</taxon>
        <taxon>Burkholderia cepacia complex</taxon>
    </lineage>
</organism>
<reference evidence="2 3" key="1">
    <citation type="submission" date="2015-11" db="EMBL/GenBank/DDBJ databases">
        <title>Expanding the genomic diversity of Burkholderia species for the development of highly accurate diagnostics.</title>
        <authorList>
            <person name="Sahl J."/>
            <person name="Keim P."/>
            <person name="Wagner D."/>
        </authorList>
    </citation>
    <scope>NUCLEOTIDE SEQUENCE [LARGE SCALE GENOMIC DNA]</scope>
    <source>
        <strain evidence="2 3">MSMB2036</strain>
    </source>
</reference>
<feature type="region of interest" description="Disordered" evidence="1">
    <location>
        <begin position="1"/>
        <end position="25"/>
    </location>
</feature>
<evidence type="ECO:0000256" key="1">
    <source>
        <dbReference type="SAM" id="MobiDB-lite"/>
    </source>
</evidence>
<evidence type="ECO:0000313" key="2">
    <source>
        <dbReference type="EMBL" id="KVG70041.1"/>
    </source>
</evidence>
<gene>
    <name evidence="2" type="ORF">WJ33_22120</name>
</gene>
<protein>
    <submittedName>
        <fullName evidence="2">Uncharacterized protein</fullName>
    </submittedName>
</protein>
<sequence length="68" mass="7531">MAVSGRIECPDRSEPIASPRACKDRREQKRMIVFASTPAFDAARPTASAPAETASQCAFDSRLEMRMR</sequence>
<comment type="caution">
    <text evidence="2">The sequence shown here is derived from an EMBL/GenBank/DDBJ whole genome shotgun (WGS) entry which is preliminary data.</text>
</comment>
<evidence type="ECO:0000313" key="3">
    <source>
        <dbReference type="Proteomes" id="UP000064029"/>
    </source>
</evidence>
<dbReference type="Proteomes" id="UP000064029">
    <property type="component" value="Unassembled WGS sequence"/>
</dbReference>
<dbReference type="EMBL" id="LOXM01000096">
    <property type="protein sequence ID" value="KVG70041.1"/>
    <property type="molecule type" value="Genomic_DNA"/>
</dbReference>
<accession>A0A118HV52</accession>
<name>A0A118HV52_9BURK</name>
<dbReference type="AlphaFoldDB" id="A0A118HV52"/>
<proteinExistence type="predicted"/>